<dbReference type="Proteomes" id="UP000053237">
    <property type="component" value="Unassembled WGS sequence"/>
</dbReference>
<protein>
    <recommendedName>
        <fullName evidence="3">Glycoside hydrolase</fullName>
    </recommendedName>
</protein>
<keyword evidence="2" id="KW-1185">Reference proteome</keyword>
<dbReference type="GO" id="GO:0004553">
    <property type="term" value="F:hydrolase activity, hydrolyzing O-glycosyl compounds"/>
    <property type="evidence" value="ECO:0007669"/>
    <property type="project" value="InterPro"/>
</dbReference>
<accession>A0A024FX48</accession>
<dbReference type="STRING" id="65357.A0A024FX48"/>
<dbReference type="PRINTS" id="PR00733">
    <property type="entry name" value="GLHYDRLASE6"/>
</dbReference>
<evidence type="ECO:0000313" key="2">
    <source>
        <dbReference type="Proteomes" id="UP000053237"/>
    </source>
</evidence>
<dbReference type="Pfam" id="PF01341">
    <property type="entry name" value="Glyco_hydro_6"/>
    <property type="match status" value="1"/>
</dbReference>
<reference evidence="1 2" key="1">
    <citation type="submission" date="2012-05" db="EMBL/GenBank/DDBJ databases">
        <title>Recombination and specialization in a pathogen metapopulation.</title>
        <authorList>
            <person name="Gardiner A."/>
            <person name="Kemen E."/>
            <person name="Schultz-Larsen T."/>
            <person name="MacLean D."/>
            <person name="Van Oosterhout C."/>
            <person name="Jones J.D.G."/>
        </authorList>
    </citation>
    <scope>NUCLEOTIDE SEQUENCE [LARGE SCALE GENOMIC DNA]</scope>
    <source>
        <strain evidence="1 2">Ac Nc2</strain>
    </source>
</reference>
<dbReference type="GO" id="GO:0030245">
    <property type="term" value="P:cellulose catabolic process"/>
    <property type="evidence" value="ECO:0007669"/>
    <property type="project" value="InterPro"/>
</dbReference>
<dbReference type="AlphaFoldDB" id="A0A024FX48"/>
<gene>
    <name evidence="1" type="ORF">BN9_133190</name>
</gene>
<dbReference type="InterPro" id="IPR016288">
    <property type="entry name" value="Beta_cellobiohydrolase"/>
</dbReference>
<evidence type="ECO:0000313" key="1">
    <source>
        <dbReference type="EMBL" id="CCI11695.1"/>
    </source>
</evidence>
<proteinExistence type="predicted"/>
<dbReference type="PANTHER" id="PTHR34876:SF4">
    <property type="entry name" value="1,4-BETA-D-GLUCAN CELLOBIOHYDROLASE C-RELATED"/>
    <property type="match status" value="1"/>
</dbReference>
<dbReference type="SUPFAM" id="SSF51989">
    <property type="entry name" value="Glycosyl hydrolases family 6, cellulases"/>
    <property type="match status" value="1"/>
</dbReference>
<dbReference type="PANTHER" id="PTHR34876">
    <property type="match status" value="1"/>
</dbReference>
<dbReference type="EMBL" id="CAIX01001589">
    <property type="protein sequence ID" value="CCI11695.1"/>
    <property type="molecule type" value="Genomic_DNA"/>
</dbReference>
<dbReference type="InterPro" id="IPR036434">
    <property type="entry name" value="Beta_cellobiohydrolase_sf"/>
</dbReference>
<evidence type="ECO:0008006" key="3">
    <source>
        <dbReference type="Google" id="ProtNLM"/>
    </source>
</evidence>
<dbReference type="OrthoDB" id="64893at2759"/>
<comment type="caution">
    <text evidence="1">The sequence shown here is derived from an EMBL/GenBank/DDBJ whole genome shotgun (WGS) entry which is preliminary data.</text>
</comment>
<organism evidence="1 2">
    <name type="scientific">Albugo candida</name>
    <dbReference type="NCBI Taxonomy" id="65357"/>
    <lineage>
        <taxon>Eukaryota</taxon>
        <taxon>Sar</taxon>
        <taxon>Stramenopiles</taxon>
        <taxon>Oomycota</taxon>
        <taxon>Peronosporomycetes</taxon>
        <taxon>Albuginales</taxon>
        <taxon>Albuginaceae</taxon>
        <taxon>Albugo</taxon>
    </lineage>
</organism>
<sequence length="449" mass="49694">MSWHQKRRLISKSTMQYMQQSIIFILSFIYYGNGTQAKSCLKSMVPHSYEDAMQTYPTLQTALETVAKQPIARWYTDRTDDTEKLAKEVYLNVCDSLFASLDVTLGLLSISATISSFDAKVVVVYGLPNKDCEAKFSSFGSNKNAHDYKAFIQTLLDANVNGERVVYLLEPDAVGLLAAEGCGTSLEYESNLAVAIDLLSSSKSDIYLDVGYWKLSNDDDARAVAKIVNSVDRQGKCKGIVLNTANYRTASEMNDCCRRFQRVSDKMYTCIIDTSRNYLPPSNENEWCNTINTGIGPLPTTNTGYDALDAFIWVKPAGESDGECTGRTKDSMQGGPSAGKFFAENFVHLWNNGVFVAEHDYPKVSFAASWAPVDSTKKVSTTNHSTLFPENSQATKLRGDHIAYNPLSASVQLTNISTHPNLSSKPLVTNHTLTRPTQHKATIDKRNSC</sequence>
<name>A0A024FX48_9STRA</name>
<dbReference type="InParanoid" id="A0A024FX48"/>
<dbReference type="Gene3D" id="3.20.20.40">
    <property type="entry name" value="1, 4-beta cellobiohydrolase"/>
    <property type="match status" value="1"/>
</dbReference>